<evidence type="ECO:0000313" key="2">
    <source>
        <dbReference type="Proteomes" id="UP000298493"/>
    </source>
</evidence>
<evidence type="ECO:0000313" key="1">
    <source>
        <dbReference type="EMBL" id="TID18202.1"/>
    </source>
</evidence>
<sequence length="74" mass="8277">MAGLRGKEGQLRPPPPEKWFLAASFLRCDDANTASMLRSALMILHALGISLQSHHDLSLSLSSKILRMLHWSHE</sequence>
<proteinExistence type="predicted"/>
<accession>A0A4Z1NUD1</accession>
<dbReference type="EMBL" id="SNSC02000014">
    <property type="protein sequence ID" value="TID18202.1"/>
    <property type="molecule type" value="Genomic_DNA"/>
</dbReference>
<organism evidence="1 2">
    <name type="scientific">Venturia nashicola</name>
    <dbReference type="NCBI Taxonomy" id="86259"/>
    <lineage>
        <taxon>Eukaryota</taxon>
        <taxon>Fungi</taxon>
        <taxon>Dikarya</taxon>
        <taxon>Ascomycota</taxon>
        <taxon>Pezizomycotina</taxon>
        <taxon>Dothideomycetes</taxon>
        <taxon>Pleosporomycetidae</taxon>
        <taxon>Venturiales</taxon>
        <taxon>Venturiaceae</taxon>
        <taxon>Venturia</taxon>
    </lineage>
</organism>
<comment type="caution">
    <text evidence="1">The sequence shown here is derived from an EMBL/GenBank/DDBJ whole genome shotgun (WGS) entry which is preliminary data.</text>
</comment>
<name>A0A4Z1NUD1_9PEZI</name>
<dbReference type="AlphaFoldDB" id="A0A4Z1NUD1"/>
<reference evidence="1 2" key="1">
    <citation type="submission" date="2019-04" db="EMBL/GenBank/DDBJ databases">
        <title>High contiguity whole genome sequence and gene annotation resource for two Venturia nashicola isolates.</title>
        <authorList>
            <person name="Prokchorchik M."/>
            <person name="Won K."/>
            <person name="Lee Y."/>
            <person name="Choi E.D."/>
            <person name="Segonzac C."/>
            <person name="Sohn K.H."/>
        </authorList>
    </citation>
    <scope>NUCLEOTIDE SEQUENCE [LARGE SCALE GENOMIC DNA]</scope>
    <source>
        <strain evidence="1 2">PRI2</strain>
    </source>
</reference>
<keyword evidence="2" id="KW-1185">Reference proteome</keyword>
<protein>
    <submittedName>
        <fullName evidence="1">Uncharacterized protein</fullName>
    </submittedName>
</protein>
<dbReference type="Proteomes" id="UP000298493">
    <property type="component" value="Unassembled WGS sequence"/>
</dbReference>
<gene>
    <name evidence="1" type="ORF">E6O75_ATG06278</name>
</gene>